<sequence>MSQWFARLSLQTSHSITLQPQDLRMDACACAGLFQGVYMSDVELIDLIVVYLNGILSSTFPSSEPPSSSPPQLPKQQQNSNVNDKTTTKQEQQQ</sequence>
<feature type="region of interest" description="Disordered" evidence="1">
    <location>
        <begin position="60"/>
        <end position="94"/>
    </location>
</feature>
<evidence type="ECO:0000313" key="2">
    <source>
        <dbReference type="EMBL" id="VDP72309.1"/>
    </source>
</evidence>
<evidence type="ECO:0000313" key="3">
    <source>
        <dbReference type="Proteomes" id="UP000272942"/>
    </source>
</evidence>
<dbReference type="Proteomes" id="UP000272942">
    <property type="component" value="Unassembled WGS sequence"/>
</dbReference>
<dbReference type="WBParaSite" id="ECPE_0000435401-mRNA-1">
    <property type="protein sequence ID" value="ECPE_0000435401-mRNA-1"/>
    <property type="gene ID" value="ECPE_0000435401"/>
</dbReference>
<evidence type="ECO:0000313" key="4">
    <source>
        <dbReference type="WBParaSite" id="ECPE_0000435401-mRNA-1"/>
    </source>
</evidence>
<feature type="compositionally biased region" description="Polar residues" evidence="1">
    <location>
        <begin position="81"/>
        <end position="94"/>
    </location>
</feature>
<proteinExistence type="predicted"/>
<name>A0A183ABK7_9TREM</name>
<feature type="compositionally biased region" description="Pro residues" evidence="1">
    <location>
        <begin position="63"/>
        <end position="73"/>
    </location>
</feature>
<accession>A0A183ABK7</accession>
<reference evidence="2 3" key="2">
    <citation type="submission" date="2018-11" db="EMBL/GenBank/DDBJ databases">
        <authorList>
            <consortium name="Pathogen Informatics"/>
        </authorList>
    </citation>
    <scope>NUCLEOTIDE SEQUENCE [LARGE SCALE GENOMIC DNA]</scope>
    <source>
        <strain evidence="2 3">Egypt</strain>
    </source>
</reference>
<evidence type="ECO:0000256" key="1">
    <source>
        <dbReference type="SAM" id="MobiDB-lite"/>
    </source>
</evidence>
<keyword evidence="3" id="KW-1185">Reference proteome</keyword>
<protein>
    <submittedName>
        <fullName evidence="2 4">Uncharacterized protein</fullName>
    </submittedName>
</protein>
<dbReference type="EMBL" id="UZAN01041202">
    <property type="protein sequence ID" value="VDP72309.1"/>
    <property type="molecule type" value="Genomic_DNA"/>
</dbReference>
<reference evidence="4" key="1">
    <citation type="submission" date="2016-06" db="UniProtKB">
        <authorList>
            <consortium name="WormBaseParasite"/>
        </authorList>
    </citation>
    <scope>IDENTIFICATION</scope>
</reference>
<gene>
    <name evidence="2" type="ORF">ECPE_LOCUS4342</name>
</gene>
<dbReference type="AlphaFoldDB" id="A0A183ABK7"/>
<organism evidence="4">
    <name type="scientific">Echinostoma caproni</name>
    <dbReference type="NCBI Taxonomy" id="27848"/>
    <lineage>
        <taxon>Eukaryota</taxon>
        <taxon>Metazoa</taxon>
        <taxon>Spiralia</taxon>
        <taxon>Lophotrochozoa</taxon>
        <taxon>Platyhelminthes</taxon>
        <taxon>Trematoda</taxon>
        <taxon>Digenea</taxon>
        <taxon>Plagiorchiida</taxon>
        <taxon>Echinostomata</taxon>
        <taxon>Echinostomatoidea</taxon>
        <taxon>Echinostomatidae</taxon>
        <taxon>Echinostoma</taxon>
    </lineage>
</organism>